<dbReference type="InterPro" id="IPR006073">
    <property type="entry name" value="GTP-bd"/>
</dbReference>
<dbReference type="EMBL" id="SRSF01000001">
    <property type="protein sequence ID" value="THH41581.1"/>
    <property type="molecule type" value="Genomic_DNA"/>
</dbReference>
<keyword evidence="7 10" id="KW-0342">GTP-binding</keyword>
<comment type="function">
    <text evidence="10">Necessary for normal cell division and for the maintenance of normal septation.</text>
</comment>
<keyword evidence="9 10" id="KW-0131">Cell cycle</keyword>
<protein>
    <recommendedName>
        <fullName evidence="10">Probable GTP-binding protein EngB</fullName>
    </recommendedName>
</protein>
<keyword evidence="14" id="KW-1185">Reference proteome</keyword>
<gene>
    <name evidence="10" type="primary">engB</name>
    <name evidence="13" type="ORF">E4021_03020</name>
</gene>
<evidence type="ECO:0000259" key="12">
    <source>
        <dbReference type="PROSITE" id="PS51706"/>
    </source>
</evidence>
<organism evidence="13 14">
    <name type="scientific">Neolewinella litorea</name>
    <dbReference type="NCBI Taxonomy" id="2562452"/>
    <lineage>
        <taxon>Bacteria</taxon>
        <taxon>Pseudomonadati</taxon>
        <taxon>Bacteroidota</taxon>
        <taxon>Saprospiria</taxon>
        <taxon>Saprospirales</taxon>
        <taxon>Lewinellaceae</taxon>
        <taxon>Neolewinella</taxon>
    </lineage>
</organism>
<evidence type="ECO:0000256" key="11">
    <source>
        <dbReference type="SAM" id="MobiDB-lite"/>
    </source>
</evidence>
<sequence>MAQIKTSRFQSSHARVDQAPKDGRPEFAFIGRSNVGKSSLINMLTQRKELAHTSGKPGKTQLLNYYLINDSWYLTDLPGYGYAKQSKKTRSKWETRMENYFLKRQSLVSAFVLIDSNVPPQDIDLEFVNWLGEHGIPFVLAFTKTDRRKARDGEHVTAFQERLAEYWEELPPVFLTSANKEIGREEILEYMETALNTVNWAFYADTATS</sequence>
<dbReference type="GO" id="GO:0000917">
    <property type="term" value="P:division septum assembly"/>
    <property type="evidence" value="ECO:0007669"/>
    <property type="project" value="UniProtKB-KW"/>
</dbReference>
<evidence type="ECO:0000256" key="8">
    <source>
        <dbReference type="ARBA" id="ARBA00023210"/>
    </source>
</evidence>
<evidence type="ECO:0000256" key="2">
    <source>
        <dbReference type="ARBA" id="ARBA00009638"/>
    </source>
</evidence>
<comment type="cofactor">
    <cofactor evidence="1">
        <name>Mg(2+)</name>
        <dbReference type="ChEBI" id="CHEBI:18420"/>
    </cofactor>
</comment>
<comment type="caution">
    <text evidence="13">The sequence shown here is derived from an EMBL/GenBank/DDBJ whole genome shotgun (WGS) entry which is preliminary data.</text>
</comment>
<dbReference type="InterPro" id="IPR027417">
    <property type="entry name" value="P-loop_NTPase"/>
</dbReference>
<dbReference type="AlphaFoldDB" id="A0A4S4NSY2"/>
<dbReference type="InterPro" id="IPR030393">
    <property type="entry name" value="G_ENGB_dom"/>
</dbReference>
<dbReference type="PANTHER" id="PTHR11649:SF13">
    <property type="entry name" value="ENGB-TYPE G DOMAIN-CONTAINING PROTEIN"/>
    <property type="match status" value="1"/>
</dbReference>
<dbReference type="CDD" id="cd01876">
    <property type="entry name" value="YihA_EngB"/>
    <property type="match status" value="1"/>
</dbReference>
<dbReference type="RefSeq" id="WP_136456425.1">
    <property type="nucleotide sequence ID" value="NZ_SRSF01000001.1"/>
</dbReference>
<dbReference type="Gene3D" id="3.40.50.300">
    <property type="entry name" value="P-loop containing nucleotide triphosphate hydrolases"/>
    <property type="match status" value="1"/>
</dbReference>
<dbReference type="NCBIfam" id="TIGR03598">
    <property type="entry name" value="GTPase_YsxC"/>
    <property type="match status" value="1"/>
</dbReference>
<dbReference type="PANTHER" id="PTHR11649">
    <property type="entry name" value="MSS1/TRME-RELATED GTP-BINDING PROTEIN"/>
    <property type="match status" value="1"/>
</dbReference>
<dbReference type="Pfam" id="PF01926">
    <property type="entry name" value="MMR_HSR1"/>
    <property type="match status" value="1"/>
</dbReference>
<dbReference type="SUPFAM" id="SSF52540">
    <property type="entry name" value="P-loop containing nucleoside triphosphate hydrolases"/>
    <property type="match status" value="1"/>
</dbReference>
<evidence type="ECO:0000256" key="3">
    <source>
        <dbReference type="ARBA" id="ARBA00022618"/>
    </source>
</evidence>
<accession>A0A4S4NSY2</accession>
<feature type="compositionally biased region" description="Basic and acidic residues" evidence="11">
    <location>
        <begin position="14"/>
        <end position="25"/>
    </location>
</feature>
<feature type="compositionally biased region" description="Polar residues" evidence="11">
    <location>
        <begin position="1"/>
        <end position="13"/>
    </location>
</feature>
<reference evidence="13 14" key="1">
    <citation type="submission" date="2019-04" db="EMBL/GenBank/DDBJ databases">
        <title>Lewinella litorea sp. nov., isolated from a marine sand.</title>
        <authorList>
            <person name="Yoon J.-H."/>
        </authorList>
    </citation>
    <scope>NUCLEOTIDE SEQUENCE [LARGE SCALE GENOMIC DNA]</scope>
    <source>
        <strain evidence="13 14">HSMS-39</strain>
    </source>
</reference>
<dbReference type="OrthoDB" id="9804921at2"/>
<evidence type="ECO:0000256" key="10">
    <source>
        <dbReference type="HAMAP-Rule" id="MF_00321"/>
    </source>
</evidence>
<evidence type="ECO:0000313" key="13">
    <source>
        <dbReference type="EMBL" id="THH41581.1"/>
    </source>
</evidence>
<keyword evidence="8 10" id="KW-0717">Septation</keyword>
<keyword evidence="3 10" id="KW-0132">Cell division</keyword>
<proteinExistence type="inferred from homology"/>
<evidence type="ECO:0000313" key="14">
    <source>
        <dbReference type="Proteomes" id="UP000308528"/>
    </source>
</evidence>
<dbReference type="GO" id="GO:0005525">
    <property type="term" value="F:GTP binding"/>
    <property type="evidence" value="ECO:0007669"/>
    <property type="project" value="UniProtKB-UniRule"/>
</dbReference>
<name>A0A4S4NSY2_9BACT</name>
<evidence type="ECO:0000256" key="6">
    <source>
        <dbReference type="ARBA" id="ARBA00022842"/>
    </source>
</evidence>
<dbReference type="PROSITE" id="PS51706">
    <property type="entry name" value="G_ENGB"/>
    <property type="match status" value="1"/>
</dbReference>
<dbReference type="InterPro" id="IPR019987">
    <property type="entry name" value="GTP-bd_ribosome_bio_YsxC"/>
</dbReference>
<evidence type="ECO:0000256" key="7">
    <source>
        <dbReference type="ARBA" id="ARBA00023134"/>
    </source>
</evidence>
<keyword evidence="4" id="KW-0479">Metal-binding</keyword>
<dbReference type="Proteomes" id="UP000308528">
    <property type="component" value="Unassembled WGS sequence"/>
</dbReference>
<evidence type="ECO:0000256" key="9">
    <source>
        <dbReference type="ARBA" id="ARBA00023306"/>
    </source>
</evidence>
<evidence type="ECO:0000256" key="4">
    <source>
        <dbReference type="ARBA" id="ARBA00022723"/>
    </source>
</evidence>
<feature type="domain" description="EngB-type G" evidence="12">
    <location>
        <begin position="23"/>
        <end position="197"/>
    </location>
</feature>
<evidence type="ECO:0000256" key="5">
    <source>
        <dbReference type="ARBA" id="ARBA00022741"/>
    </source>
</evidence>
<dbReference type="GO" id="GO:0046872">
    <property type="term" value="F:metal ion binding"/>
    <property type="evidence" value="ECO:0007669"/>
    <property type="project" value="UniProtKB-KW"/>
</dbReference>
<keyword evidence="5 10" id="KW-0547">Nucleotide-binding</keyword>
<dbReference type="HAMAP" id="MF_00321">
    <property type="entry name" value="GTPase_EngB"/>
    <property type="match status" value="1"/>
</dbReference>
<comment type="similarity">
    <text evidence="2 10">Belongs to the TRAFAC class TrmE-Era-EngA-EngB-Septin-like GTPase superfamily. EngB GTPase family.</text>
</comment>
<keyword evidence="6" id="KW-0460">Magnesium</keyword>
<evidence type="ECO:0000256" key="1">
    <source>
        <dbReference type="ARBA" id="ARBA00001946"/>
    </source>
</evidence>
<feature type="region of interest" description="Disordered" evidence="11">
    <location>
        <begin position="1"/>
        <end position="25"/>
    </location>
</feature>